<comment type="similarity">
    <text evidence="2">Belongs to the peptidase M20A family.</text>
</comment>
<dbReference type="PROSITE" id="PS00759">
    <property type="entry name" value="ARGE_DAPE_CPG2_2"/>
    <property type="match status" value="1"/>
</dbReference>
<dbReference type="PANTHER" id="PTHR43808">
    <property type="entry name" value="ACETYLORNITHINE DEACETYLASE"/>
    <property type="match status" value="1"/>
</dbReference>
<feature type="domain" description="Peptidase M20 dimerisation" evidence="6">
    <location>
        <begin position="226"/>
        <end position="353"/>
    </location>
</feature>
<dbReference type="OrthoDB" id="10059875at2759"/>
<name>A0A194V5I9_CYTMA</name>
<dbReference type="Gene3D" id="3.30.70.360">
    <property type="match status" value="1"/>
</dbReference>
<dbReference type="GO" id="GO:0016787">
    <property type="term" value="F:hydrolase activity"/>
    <property type="evidence" value="ECO:0007669"/>
    <property type="project" value="UniProtKB-KW"/>
</dbReference>
<dbReference type="PANTHER" id="PTHR43808:SF32">
    <property type="entry name" value="ARGE_DAPE-RELATED DEACYLASE"/>
    <property type="match status" value="1"/>
</dbReference>
<dbReference type="Proteomes" id="UP000078576">
    <property type="component" value="Unassembled WGS sequence"/>
</dbReference>
<dbReference type="InterPro" id="IPR001261">
    <property type="entry name" value="ArgE/DapE_CS"/>
</dbReference>
<gene>
    <name evidence="7" type="ORF">VP1G_06508</name>
</gene>
<organism evidence="7 8">
    <name type="scientific">Cytospora mali</name>
    <name type="common">Apple Valsa canker fungus</name>
    <name type="synonym">Valsa mali</name>
    <dbReference type="NCBI Taxonomy" id="578113"/>
    <lineage>
        <taxon>Eukaryota</taxon>
        <taxon>Fungi</taxon>
        <taxon>Dikarya</taxon>
        <taxon>Ascomycota</taxon>
        <taxon>Pezizomycotina</taxon>
        <taxon>Sordariomycetes</taxon>
        <taxon>Sordariomycetidae</taxon>
        <taxon>Diaporthales</taxon>
        <taxon>Cytosporaceae</taxon>
        <taxon>Cytospora</taxon>
    </lineage>
</organism>
<keyword evidence="5" id="KW-0862">Zinc</keyword>
<keyword evidence="8" id="KW-1185">Reference proteome</keyword>
<evidence type="ECO:0000313" key="8">
    <source>
        <dbReference type="Proteomes" id="UP000078576"/>
    </source>
</evidence>
<accession>A0A194V5I9</accession>
<dbReference type="InterPro" id="IPR036264">
    <property type="entry name" value="Bact_exopeptidase_dim_dom"/>
</dbReference>
<dbReference type="AlphaFoldDB" id="A0A194V5I9"/>
<evidence type="ECO:0000259" key="6">
    <source>
        <dbReference type="Pfam" id="PF07687"/>
    </source>
</evidence>
<dbReference type="InterPro" id="IPR011650">
    <property type="entry name" value="Peptidase_M20_dimer"/>
</dbReference>
<keyword evidence="4" id="KW-0378">Hydrolase</keyword>
<evidence type="ECO:0000256" key="4">
    <source>
        <dbReference type="ARBA" id="ARBA00022801"/>
    </source>
</evidence>
<protein>
    <submittedName>
        <fullName evidence="7">Succinyl-diaminopimelate desuccinylase</fullName>
    </submittedName>
</protein>
<dbReference type="InterPro" id="IPR002933">
    <property type="entry name" value="Peptidase_M20"/>
</dbReference>
<dbReference type="Pfam" id="PF07687">
    <property type="entry name" value="M20_dimer"/>
    <property type="match status" value="1"/>
</dbReference>
<dbReference type="InterPro" id="IPR050072">
    <property type="entry name" value="Peptidase_M20A"/>
</dbReference>
<dbReference type="EMBL" id="KN714727">
    <property type="protein sequence ID" value="KUI59235.1"/>
    <property type="molecule type" value="Genomic_DNA"/>
</dbReference>
<dbReference type="Pfam" id="PF01546">
    <property type="entry name" value="Peptidase_M20"/>
    <property type="match status" value="1"/>
</dbReference>
<keyword evidence="3" id="KW-0479">Metal-binding</keyword>
<proteinExistence type="inferred from homology"/>
<evidence type="ECO:0000256" key="5">
    <source>
        <dbReference type="ARBA" id="ARBA00022833"/>
    </source>
</evidence>
<evidence type="ECO:0000256" key="1">
    <source>
        <dbReference type="ARBA" id="ARBA00001947"/>
    </source>
</evidence>
<dbReference type="GO" id="GO:0046872">
    <property type="term" value="F:metal ion binding"/>
    <property type="evidence" value="ECO:0007669"/>
    <property type="project" value="UniProtKB-KW"/>
</dbReference>
<evidence type="ECO:0000256" key="2">
    <source>
        <dbReference type="ARBA" id="ARBA00006247"/>
    </source>
</evidence>
<dbReference type="SUPFAM" id="SSF55031">
    <property type="entry name" value="Bacterial exopeptidase dimerisation domain"/>
    <property type="match status" value="1"/>
</dbReference>
<evidence type="ECO:0000256" key="3">
    <source>
        <dbReference type="ARBA" id="ARBA00022723"/>
    </source>
</evidence>
<dbReference type="SUPFAM" id="SSF53187">
    <property type="entry name" value="Zn-dependent exopeptidases"/>
    <property type="match status" value="1"/>
</dbReference>
<sequence>MDSQALLDIITADTDAHISFLHRFVQAPSPNPPGDTRAASAVIQEYLSSRSITTQIIAPGGEHMPNIVSDFVCLDVDKDDSNNESVINGPRLVMNGHIDVFPAGDGHDWDRSPWSGEIVDGRLHGRGTVDMKAGTAASVVAFAYLFKYRKYLKGSVGLCAVSDEETGGKFGTKWLIGHNNDDDDDDDTSVTTGLSVEHKGQGERSRWAGDVMINAEPGGINAIRFAEKGTLRLTFTVDTGPGAHGAFTHLRKSATRTAARLINDLAAVEDIVPDVDPRLKAYLQREDVRRAIDECMGTGAADIATKCTLNIGTLTGGLKVNMIPGRCVFEADIRMPLGLTAEDVLAVIHKVLEGYPEARVEVQEAASNPAAASVHDHPMVEILARQAERVTGRRPLAIPSMGATDCKFYRYRGVPAYVFGVSPEGMGARNESVSVEEFLAVVKTHALAGWEYLGGQT</sequence>
<reference evidence="8" key="1">
    <citation type="submission" date="2014-12" db="EMBL/GenBank/DDBJ databases">
        <title>Genome Sequence of Valsa Canker Pathogens Uncovers a Specific Adaption of Colonization on Woody Bark.</title>
        <authorList>
            <person name="Yin Z."/>
            <person name="Liu H."/>
            <person name="Gao X."/>
            <person name="Li Z."/>
            <person name="Song N."/>
            <person name="Ke X."/>
            <person name="Dai Q."/>
            <person name="Wu Y."/>
            <person name="Sun Y."/>
            <person name="Xu J.-R."/>
            <person name="Kang Z.K."/>
            <person name="Wang L."/>
            <person name="Huang L."/>
        </authorList>
    </citation>
    <scope>NUCLEOTIDE SEQUENCE [LARGE SCALE GENOMIC DNA]</scope>
    <source>
        <strain evidence="8">SXYL134</strain>
    </source>
</reference>
<dbReference type="Gene3D" id="3.40.630.10">
    <property type="entry name" value="Zn peptidases"/>
    <property type="match status" value="1"/>
</dbReference>
<evidence type="ECO:0000313" key="7">
    <source>
        <dbReference type="EMBL" id="KUI59235.1"/>
    </source>
</evidence>
<dbReference type="STRING" id="694573.A0A194V5I9"/>
<comment type="cofactor">
    <cofactor evidence="1">
        <name>Zn(2+)</name>
        <dbReference type="ChEBI" id="CHEBI:29105"/>
    </cofactor>
</comment>